<feature type="compositionally biased region" description="Polar residues" evidence="2">
    <location>
        <begin position="252"/>
        <end position="278"/>
    </location>
</feature>
<dbReference type="Proteomes" id="UP001153461">
    <property type="component" value="Unassembled WGS sequence"/>
</dbReference>
<evidence type="ECO:0000256" key="2">
    <source>
        <dbReference type="SAM" id="MobiDB-lite"/>
    </source>
</evidence>
<feature type="compositionally biased region" description="Low complexity" evidence="2">
    <location>
        <begin position="232"/>
        <end position="243"/>
    </location>
</feature>
<feature type="compositionally biased region" description="Low complexity" evidence="2">
    <location>
        <begin position="67"/>
        <end position="76"/>
    </location>
</feature>
<accession>A0A9W4MYB9</accession>
<name>A0A9W4MYB9_PENNA</name>
<feature type="compositionally biased region" description="Low complexity" evidence="2">
    <location>
        <begin position="170"/>
        <end position="185"/>
    </location>
</feature>
<proteinExistence type="predicted"/>
<dbReference type="EMBL" id="CAJVNV010000333">
    <property type="protein sequence ID" value="CAG8165689.1"/>
    <property type="molecule type" value="Genomic_DNA"/>
</dbReference>
<organism evidence="3 4">
    <name type="scientific">Penicillium nalgiovense</name>
    <dbReference type="NCBI Taxonomy" id="60175"/>
    <lineage>
        <taxon>Eukaryota</taxon>
        <taxon>Fungi</taxon>
        <taxon>Dikarya</taxon>
        <taxon>Ascomycota</taxon>
        <taxon>Pezizomycotina</taxon>
        <taxon>Eurotiomycetes</taxon>
        <taxon>Eurotiomycetidae</taxon>
        <taxon>Eurotiales</taxon>
        <taxon>Aspergillaceae</taxon>
        <taxon>Penicillium</taxon>
    </lineage>
</organism>
<comment type="caution">
    <text evidence="3">The sequence shown here is derived from an EMBL/GenBank/DDBJ whole genome shotgun (WGS) entry which is preliminary data.</text>
</comment>
<feature type="region of interest" description="Disordered" evidence="2">
    <location>
        <begin position="35"/>
        <end position="306"/>
    </location>
</feature>
<protein>
    <submittedName>
        <fullName evidence="3">Uncharacterized protein</fullName>
    </submittedName>
</protein>
<keyword evidence="1" id="KW-0175">Coiled coil</keyword>
<evidence type="ECO:0000313" key="4">
    <source>
        <dbReference type="Proteomes" id="UP001153461"/>
    </source>
</evidence>
<reference evidence="3" key="1">
    <citation type="submission" date="2021-07" db="EMBL/GenBank/DDBJ databases">
        <authorList>
            <person name="Branca A.L. A."/>
        </authorList>
    </citation>
    <scope>NUCLEOTIDE SEQUENCE</scope>
</reference>
<gene>
    <name evidence="3" type="ORF">PNAL_LOCUS6499</name>
</gene>
<evidence type="ECO:0000256" key="1">
    <source>
        <dbReference type="SAM" id="Coils"/>
    </source>
</evidence>
<feature type="compositionally biased region" description="Polar residues" evidence="2">
    <location>
        <begin position="144"/>
        <end position="159"/>
    </location>
</feature>
<dbReference type="OrthoDB" id="5429993at2759"/>
<sequence length="551" mass="60880">MPIPTRSASLRDPRKQVSPFVYPLANSPQLSHAFITPNIARPTTKPSIPLPATASPTKESVRETNNKNRSPSNPSPVEGVALKDNGLTARGRTLLPQRSNPAQDNGRRTGHGRIQPPSSKPKSRGDPSPTRQRELSPARKPIQADSTAMKTTVAPSRRQSIMRPGALKMPSAKTTVPSSKSSAPSFAPPSPRKAPGRRSPVQPPTTRRPPSPKKTEMLPPPRPTRSYSLRQPASASKEPPAAARLHTRHKSQLVQNTKQTETTPAIGQRARTLSTYQRPSSPKKFSKPPTPTPGAESQPGNMLIPSSWPDIAALQTELLQLSLFHSNSLQSHAEWKSDSESRLRKKYDSVASQYRLVLADETQRQCHLNVQALGLWLSNCHEHRGPHDFSEQVQILSRVLQDVSDMIAGSRGAQYSQAVKIFEEWLNQAEVINHSREPGCVDAGAFIDPLARSWKESLHTLNVRLELCGRELQVLDILGFGQVERLEQSSLVRVARNLAELIQLMIQEIRAMQALEEEVVRSERDSVSRLATQLAGSMRETRAPRVGAWRS</sequence>
<dbReference type="AlphaFoldDB" id="A0A9W4MYB9"/>
<evidence type="ECO:0000313" key="3">
    <source>
        <dbReference type="EMBL" id="CAG8165689.1"/>
    </source>
</evidence>
<feature type="coiled-coil region" evidence="1">
    <location>
        <begin position="498"/>
        <end position="525"/>
    </location>
</feature>